<protein>
    <submittedName>
        <fullName evidence="1">Uncharacterized protein</fullName>
    </submittedName>
</protein>
<feature type="non-terminal residue" evidence="1">
    <location>
        <position position="56"/>
    </location>
</feature>
<gene>
    <name evidence="1" type="ORF">NTEN_LOCUS12403</name>
</gene>
<reference evidence="1 2" key="1">
    <citation type="submission" date="2020-02" db="EMBL/GenBank/DDBJ databases">
        <authorList>
            <person name="Ferguson B K."/>
        </authorList>
    </citation>
    <scope>NUCLEOTIDE SEQUENCE [LARGE SCALE GENOMIC DNA]</scope>
</reference>
<name>A0A6H5GSZ5_9HEMI</name>
<proteinExistence type="predicted"/>
<keyword evidence="2" id="KW-1185">Reference proteome</keyword>
<accession>A0A6H5GSZ5</accession>
<organism evidence="1 2">
    <name type="scientific">Nesidiocoris tenuis</name>
    <dbReference type="NCBI Taxonomy" id="355587"/>
    <lineage>
        <taxon>Eukaryota</taxon>
        <taxon>Metazoa</taxon>
        <taxon>Ecdysozoa</taxon>
        <taxon>Arthropoda</taxon>
        <taxon>Hexapoda</taxon>
        <taxon>Insecta</taxon>
        <taxon>Pterygota</taxon>
        <taxon>Neoptera</taxon>
        <taxon>Paraneoptera</taxon>
        <taxon>Hemiptera</taxon>
        <taxon>Heteroptera</taxon>
        <taxon>Panheteroptera</taxon>
        <taxon>Cimicomorpha</taxon>
        <taxon>Miridae</taxon>
        <taxon>Dicyphina</taxon>
        <taxon>Nesidiocoris</taxon>
    </lineage>
</organism>
<dbReference type="AlphaFoldDB" id="A0A6H5GSZ5"/>
<dbReference type="Proteomes" id="UP000479000">
    <property type="component" value="Unassembled WGS sequence"/>
</dbReference>
<evidence type="ECO:0000313" key="1">
    <source>
        <dbReference type="EMBL" id="CAB0006985.1"/>
    </source>
</evidence>
<dbReference type="EMBL" id="CADCXU010018573">
    <property type="protein sequence ID" value="CAB0006985.1"/>
    <property type="molecule type" value="Genomic_DNA"/>
</dbReference>
<sequence length="56" mass="6126">MKSLPAALIKVGSQSVIWNNPSYTLGVDTILGFHKTAAARTPPSYMDIFVCKTRKT</sequence>
<evidence type="ECO:0000313" key="2">
    <source>
        <dbReference type="Proteomes" id="UP000479000"/>
    </source>
</evidence>